<organism evidence="1 2">
    <name type="scientific">Shiella aurantiaca</name>
    <dbReference type="NCBI Taxonomy" id="3058365"/>
    <lineage>
        <taxon>Bacteria</taxon>
        <taxon>Pseudomonadati</taxon>
        <taxon>Bacteroidota</taxon>
        <taxon>Cytophagia</taxon>
        <taxon>Cytophagales</taxon>
        <taxon>Shiellaceae</taxon>
        <taxon>Shiella</taxon>
    </lineage>
</organism>
<proteinExistence type="predicted"/>
<gene>
    <name evidence="1" type="ORF">QWY31_11450</name>
</gene>
<dbReference type="Proteomes" id="UP001168552">
    <property type="component" value="Unassembled WGS sequence"/>
</dbReference>
<dbReference type="EMBL" id="JAUHJS010000005">
    <property type="protein sequence ID" value="MDN4166121.1"/>
    <property type="molecule type" value="Genomic_DNA"/>
</dbReference>
<accession>A0ABT8F7D6</accession>
<evidence type="ECO:0000313" key="2">
    <source>
        <dbReference type="Proteomes" id="UP001168552"/>
    </source>
</evidence>
<comment type="caution">
    <text evidence="1">The sequence shown here is derived from an EMBL/GenBank/DDBJ whole genome shotgun (WGS) entry which is preliminary data.</text>
</comment>
<sequence>MKKQEIQQHIHRIDNQLVEMSACLVRDMEVISQIIDVFQRKAKKAQRQLPLSKVNLVKQCFDSQLQIVASLQDIIDEIHTVRNINRLLQKELNPKSKQDELMNYSSISYSQYMGEIANLCVAQLKHIRKKYKEKLGKIQDALAPIRGDREIINTLHFFILSSTQEFQNFQNLLDRTNLLYGELAFMAPDRSYDENDFWNLRVILRLILNRLNCKEQRGIIHELFPHWKLDTLSLES</sequence>
<evidence type="ECO:0000313" key="1">
    <source>
        <dbReference type="EMBL" id="MDN4166121.1"/>
    </source>
</evidence>
<keyword evidence="2" id="KW-1185">Reference proteome</keyword>
<reference evidence="1" key="1">
    <citation type="submission" date="2023-06" db="EMBL/GenBank/DDBJ databases">
        <title>Cytophagales bacterium Strain LB-30, isolated from soil.</title>
        <authorList>
            <person name="Liu B."/>
        </authorList>
    </citation>
    <scope>NUCLEOTIDE SEQUENCE</scope>
    <source>
        <strain evidence="1">LB-30</strain>
    </source>
</reference>
<protein>
    <submittedName>
        <fullName evidence="1">Uncharacterized protein</fullName>
    </submittedName>
</protein>
<dbReference type="RefSeq" id="WP_320004654.1">
    <property type="nucleotide sequence ID" value="NZ_JAUHJS010000005.1"/>
</dbReference>
<name>A0ABT8F7D6_9BACT</name>